<dbReference type="EMBL" id="AP004396">
    <property type="protein sequence ID" value="BAD03163.1"/>
    <property type="molecule type" value="Genomic_DNA"/>
</dbReference>
<gene>
    <name evidence="2" type="primary">P0404D10.34</name>
</gene>
<organism evidence="2 3">
    <name type="scientific">Oryza sativa subsp. japonica</name>
    <name type="common">Rice</name>
    <dbReference type="NCBI Taxonomy" id="39947"/>
    <lineage>
        <taxon>Eukaryota</taxon>
        <taxon>Viridiplantae</taxon>
        <taxon>Streptophyta</taxon>
        <taxon>Embryophyta</taxon>
        <taxon>Tracheophyta</taxon>
        <taxon>Spermatophyta</taxon>
        <taxon>Magnoliopsida</taxon>
        <taxon>Liliopsida</taxon>
        <taxon>Poales</taxon>
        <taxon>Poaceae</taxon>
        <taxon>BOP clade</taxon>
        <taxon>Oryzoideae</taxon>
        <taxon>Oryzeae</taxon>
        <taxon>Oryzinae</taxon>
        <taxon>Oryza</taxon>
        <taxon>Oryza sativa</taxon>
    </lineage>
</organism>
<evidence type="ECO:0000313" key="3">
    <source>
        <dbReference type="Proteomes" id="UP000000763"/>
    </source>
</evidence>
<reference evidence="3" key="2">
    <citation type="journal article" date="2008" name="Nucleic Acids Res.">
        <title>The rice annotation project database (RAP-DB): 2008 update.</title>
        <authorList>
            <consortium name="The rice annotation project (RAP)"/>
        </authorList>
    </citation>
    <scope>GENOME REANNOTATION</scope>
    <source>
        <strain evidence="3">cv. Nipponbare</strain>
    </source>
</reference>
<evidence type="ECO:0000256" key="1">
    <source>
        <dbReference type="SAM" id="MobiDB-lite"/>
    </source>
</evidence>
<feature type="region of interest" description="Disordered" evidence="1">
    <location>
        <begin position="57"/>
        <end position="88"/>
    </location>
</feature>
<protein>
    <submittedName>
        <fullName evidence="2">Uncharacterized protein</fullName>
    </submittedName>
</protein>
<dbReference type="AlphaFoldDB" id="Q6ZDK7"/>
<accession>Q6ZDK7</accession>
<dbReference type="Proteomes" id="UP000000763">
    <property type="component" value="Chromosome 8"/>
</dbReference>
<sequence>MALDGWIRDHGVDAILNSVPKWTWRWEEGSGRWQREGGGGRCRRQWAAAVGGEMAAVGGTLPSTNSGGRGGSGSGNAPQEAHKFLQYG</sequence>
<proteinExistence type="predicted"/>
<evidence type="ECO:0000313" key="2">
    <source>
        <dbReference type="EMBL" id="BAD03163.1"/>
    </source>
</evidence>
<name>Q6ZDK7_ORYSJ</name>
<reference evidence="3" key="1">
    <citation type="journal article" date="2005" name="Nature">
        <title>The map-based sequence of the rice genome.</title>
        <authorList>
            <consortium name="International rice genome sequencing project (IRGSP)"/>
            <person name="Matsumoto T."/>
            <person name="Wu J."/>
            <person name="Kanamori H."/>
            <person name="Katayose Y."/>
            <person name="Fujisawa M."/>
            <person name="Namiki N."/>
            <person name="Mizuno H."/>
            <person name="Yamamoto K."/>
            <person name="Antonio B.A."/>
            <person name="Baba T."/>
            <person name="Sakata K."/>
            <person name="Nagamura Y."/>
            <person name="Aoki H."/>
            <person name="Arikawa K."/>
            <person name="Arita K."/>
            <person name="Bito T."/>
            <person name="Chiden Y."/>
            <person name="Fujitsuka N."/>
            <person name="Fukunaka R."/>
            <person name="Hamada M."/>
            <person name="Harada C."/>
            <person name="Hayashi A."/>
            <person name="Hijishita S."/>
            <person name="Honda M."/>
            <person name="Hosokawa S."/>
            <person name="Ichikawa Y."/>
            <person name="Idonuma A."/>
            <person name="Iijima M."/>
            <person name="Ikeda M."/>
            <person name="Ikeno M."/>
            <person name="Ito K."/>
            <person name="Ito S."/>
            <person name="Ito T."/>
            <person name="Ito Y."/>
            <person name="Ito Y."/>
            <person name="Iwabuchi A."/>
            <person name="Kamiya K."/>
            <person name="Karasawa W."/>
            <person name="Kurita K."/>
            <person name="Katagiri S."/>
            <person name="Kikuta A."/>
            <person name="Kobayashi H."/>
            <person name="Kobayashi N."/>
            <person name="Machita K."/>
            <person name="Maehara T."/>
            <person name="Masukawa M."/>
            <person name="Mizubayashi T."/>
            <person name="Mukai Y."/>
            <person name="Nagasaki H."/>
            <person name="Nagata Y."/>
            <person name="Naito S."/>
            <person name="Nakashima M."/>
            <person name="Nakama Y."/>
            <person name="Nakamichi Y."/>
            <person name="Nakamura M."/>
            <person name="Meguro A."/>
            <person name="Negishi M."/>
            <person name="Ohta I."/>
            <person name="Ohta T."/>
            <person name="Okamoto M."/>
            <person name="Ono N."/>
            <person name="Saji S."/>
            <person name="Sakaguchi M."/>
            <person name="Sakai K."/>
            <person name="Shibata M."/>
            <person name="Shimokawa T."/>
            <person name="Song J."/>
            <person name="Takazaki Y."/>
            <person name="Terasawa K."/>
            <person name="Tsugane M."/>
            <person name="Tsuji K."/>
            <person name="Ueda S."/>
            <person name="Waki K."/>
            <person name="Yamagata H."/>
            <person name="Yamamoto M."/>
            <person name="Yamamoto S."/>
            <person name="Yamane H."/>
            <person name="Yoshiki S."/>
            <person name="Yoshihara R."/>
            <person name="Yukawa K."/>
            <person name="Zhong H."/>
            <person name="Yano M."/>
            <person name="Yuan Q."/>
            <person name="Ouyang S."/>
            <person name="Liu J."/>
            <person name="Jones K.M."/>
            <person name="Gansberger K."/>
            <person name="Moffat K."/>
            <person name="Hill J."/>
            <person name="Bera J."/>
            <person name="Fadrosh D."/>
            <person name="Jin S."/>
            <person name="Johri S."/>
            <person name="Kim M."/>
            <person name="Overton L."/>
            <person name="Reardon M."/>
            <person name="Tsitrin T."/>
            <person name="Vuong H."/>
            <person name="Weaver B."/>
            <person name="Ciecko A."/>
            <person name="Tallon L."/>
            <person name="Jackson J."/>
            <person name="Pai G."/>
            <person name="Aken S.V."/>
            <person name="Utterback T."/>
            <person name="Reidmuller S."/>
            <person name="Feldblyum T."/>
            <person name="Hsiao J."/>
            <person name="Zismann V."/>
            <person name="Iobst S."/>
            <person name="de Vazeille A.R."/>
            <person name="Buell C.R."/>
            <person name="Ying K."/>
            <person name="Li Y."/>
            <person name="Lu T."/>
            <person name="Huang Y."/>
            <person name="Zhao Q."/>
            <person name="Feng Q."/>
            <person name="Zhang L."/>
            <person name="Zhu J."/>
            <person name="Weng Q."/>
            <person name="Mu J."/>
            <person name="Lu Y."/>
            <person name="Fan D."/>
            <person name="Liu Y."/>
            <person name="Guan J."/>
            <person name="Zhang Y."/>
            <person name="Yu S."/>
            <person name="Liu X."/>
            <person name="Zhang Y."/>
            <person name="Hong G."/>
            <person name="Han B."/>
            <person name="Choisne N."/>
            <person name="Demange N."/>
            <person name="Orjeda G."/>
            <person name="Samain S."/>
            <person name="Cattolico L."/>
            <person name="Pelletier E."/>
            <person name="Couloux A."/>
            <person name="Segurens B."/>
            <person name="Wincker P."/>
            <person name="D'Hont A."/>
            <person name="Scarpelli C."/>
            <person name="Weissenbach J."/>
            <person name="Salanoubat M."/>
            <person name="Quetier F."/>
            <person name="Yu Y."/>
            <person name="Kim H.R."/>
            <person name="Rambo T."/>
            <person name="Currie J."/>
            <person name="Collura K."/>
            <person name="Luo M."/>
            <person name="Yang T."/>
            <person name="Ammiraju J.S.S."/>
            <person name="Engler F."/>
            <person name="Soderlund C."/>
            <person name="Wing R.A."/>
            <person name="Palmer L.E."/>
            <person name="de la Bastide M."/>
            <person name="Spiegel L."/>
            <person name="Nascimento L."/>
            <person name="Zutavern T."/>
            <person name="O'Shaughnessy A."/>
            <person name="Dike S."/>
            <person name="Dedhia N."/>
            <person name="Preston R."/>
            <person name="Balija V."/>
            <person name="McCombie W.R."/>
            <person name="Chow T."/>
            <person name="Chen H."/>
            <person name="Chung M."/>
            <person name="Chen C."/>
            <person name="Shaw J."/>
            <person name="Wu H."/>
            <person name="Hsiao K."/>
            <person name="Chao Y."/>
            <person name="Chu M."/>
            <person name="Cheng C."/>
            <person name="Hour A."/>
            <person name="Lee P."/>
            <person name="Lin S."/>
            <person name="Lin Y."/>
            <person name="Liou J."/>
            <person name="Liu S."/>
            <person name="Hsing Y."/>
            <person name="Raghuvanshi S."/>
            <person name="Mohanty A."/>
            <person name="Bharti A.K."/>
            <person name="Gaur A."/>
            <person name="Gupta V."/>
            <person name="Kumar D."/>
            <person name="Ravi V."/>
            <person name="Vij S."/>
            <person name="Kapur A."/>
            <person name="Khurana P."/>
            <person name="Khurana P."/>
            <person name="Khurana J.P."/>
            <person name="Tyagi A.K."/>
            <person name="Gaikwad K."/>
            <person name="Singh A."/>
            <person name="Dalal V."/>
            <person name="Srivastava S."/>
            <person name="Dixit A."/>
            <person name="Pal A.K."/>
            <person name="Ghazi I.A."/>
            <person name="Yadav M."/>
            <person name="Pandit A."/>
            <person name="Bhargava A."/>
            <person name="Sureshbabu K."/>
            <person name="Batra K."/>
            <person name="Sharma T.R."/>
            <person name="Mohapatra T."/>
            <person name="Singh N.K."/>
            <person name="Messing J."/>
            <person name="Nelson A.B."/>
            <person name="Fuks G."/>
            <person name="Kavchok S."/>
            <person name="Keizer G."/>
            <person name="Linton E."/>
            <person name="Llaca V."/>
            <person name="Song R."/>
            <person name="Tanyolac B."/>
            <person name="Young S."/>
            <person name="Ho-Il K."/>
            <person name="Hahn J.H."/>
            <person name="Sangsakoo G."/>
            <person name="Vanavichit A."/>
            <person name="de Mattos Luiz.A.T."/>
            <person name="Zimmer P.D."/>
            <person name="Malone G."/>
            <person name="Dellagostin O."/>
            <person name="de Oliveira A.C."/>
            <person name="Bevan M."/>
            <person name="Bancroft I."/>
            <person name="Minx P."/>
            <person name="Cordum H."/>
            <person name="Wilson R."/>
            <person name="Cheng Z."/>
            <person name="Jin W."/>
            <person name="Jiang J."/>
            <person name="Leong S.A."/>
            <person name="Iwama H."/>
            <person name="Gojobori T."/>
            <person name="Itoh T."/>
            <person name="Niimura Y."/>
            <person name="Fujii Y."/>
            <person name="Habara T."/>
            <person name="Sakai H."/>
            <person name="Sato Y."/>
            <person name="Wilson G."/>
            <person name="Kumar K."/>
            <person name="McCouch S."/>
            <person name="Juretic N."/>
            <person name="Hoen D."/>
            <person name="Wright S."/>
            <person name="Bruskiewich R."/>
            <person name="Bureau T."/>
            <person name="Miyao A."/>
            <person name="Hirochika H."/>
            <person name="Nishikawa T."/>
            <person name="Kadowaki K."/>
            <person name="Sugiura M."/>
            <person name="Burr B."/>
            <person name="Sasaki T."/>
        </authorList>
    </citation>
    <scope>NUCLEOTIDE SEQUENCE [LARGE SCALE GENOMIC DNA]</scope>
    <source>
        <strain evidence="3">cv. Nipponbare</strain>
    </source>
</reference>